<evidence type="ECO:0000313" key="3">
    <source>
        <dbReference type="EMBL" id="VFA98645.1"/>
    </source>
</evidence>
<dbReference type="GO" id="GO:0016757">
    <property type="term" value="F:glycosyltransferase activity"/>
    <property type="evidence" value="ECO:0007669"/>
    <property type="project" value="UniProtKB-ARBA"/>
</dbReference>
<dbReference type="PANTHER" id="PTHR48050">
    <property type="entry name" value="STEROL 3-BETA-GLUCOSYLTRANSFERASE"/>
    <property type="match status" value="1"/>
</dbReference>
<dbReference type="EMBL" id="LR215973">
    <property type="protein sequence ID" value="VFA98645.1"/>
    <property type="molecule type" value="Genomic_DNA"/>
</dbReference>
<gene>
    <name evidence="3" type="ORF">NCTC10797_02417</name>
</gene>
<dbReference type="Gene3D" id="3.40.50.2000">
    <property type="entry name" value="Glycogen Phosphorylase B"/>
    <property type="match status" value="2"/>
</dbReference>
<dbReference type="InterPro" id="IPR050426">
    <property type="entry name" value="Glycosyltransferase_28"/>
</dbReference>
<proteinExistence type="predicted"/>
<accession>A0A4U8W0M5</accession>
<feature type="region of interest" description="Disordered" evidence="1">
    <location>
        <begin position="161"/>
        <end position="180"/>
    </location>
</feature>
<dbReference type="Pfam" id="PF06722">
    <property type="entry name" value="EryCIII-like_C"/>
    <property type="match status" value="1"/>
</dbReference>
<evidence type="ECO:0000259" key="2">
    <source>
        <dbReference type="Pfam" id="PF06722"/>
    </source>
</evidence>
<name>A0A4U8W0M5_9NOCA</name>
<evidence type="ECO:0000256" key="1">
    <source>
        <dbReference type="SAM" id="MobiDB-lite"/>
    </source>
</evidence>
<feature type="domain" description="Erythromycin biosynthesis protein CIII-like C-terminal" evidence="2">
    <location>
        <begin position="283"/>
        <end position="380"/>
    </location>
</feature>
<dbReference type="Proteomes" id="UP000290439">
    <property type="component" value="Chromosome"/>
</dbReference>
<dbReference type="InterPro" id="IPR010610">
    <property type="entry name" value="EryCIII-like_C"/>
</dbReference>
<keyword evidence="3" id="KW-0808">Transferase</keyword>
<evidence type="ECO:0000313" key="4">
    <source>
        <dbReference type="Proteomes" id="UP000290439"/>
    </source>
</evidence>
<dbReference type="AlphaFoldDB" id="A0A4U8W0M5"/>
<reference evidence="3 4" key="1">
    <citation type="submission" date="2019-02" db="EMBL/GenBank/DDBJ databases">
        <authorList>
            <consortium name="Pathogen Informatics"/>
        </authorList>
    </citation>
    <scope>NUCLEOTIDE SEQUENCE [LARGE SCALE GENOMIC DNA]</scope>
    <source>
        <strain evidence="3 4">3012STDY6756504</strain>
    </source>
</reference>
<organism evidence="3 4">
    <name type="scientific">Nocardia cyriacigeorgica</name>
    <dbReference type="NCBI Taxonomy" id="135487"/>
    <lineage>
        <taxon>Bacteria</taxon>
        <taxon>Bacillati</taxon>
        <taxon>Actinomycetota</taxon>
        <taxon>Actinomycetes</taxon>
        <taxon>Mycobacteriales</taxon>
        <taxon>Nocardiaceae</taxon>
        <taxon>Nocardia</taxon>
    </lineage>
</organism>
<feature type="compositionally biased region" description="Basic and acidic residues" evidence="1">
    <location>
        <begin position="161"/>
        <end position="171"/>
    </location>
</feature>
<dbReference type="RefSeq" id="WP_130917188.1">
    <property type="nucleotide sequence ID" value="NZ_JADLPK010000012.1"/>
</dbReference>
<sequence length="385" mass="39679">MRVAVVAGPDPGHAFPAIALCLRFAAAGDEPVLFTGPRWFDAARAAGIGVRRLKGLAPREIDDDRDAGQRIHERAAHISTEILPELGAMLPELVVSDVLTAGGGMAAERLGVPWVELSPHPLYLPSKALPPIGSGLAPGTGLRGRLRDGFLRAMTARAIEQGRRQRARARESVGLPGQDPGPIARLIATLPALEVPRPDWPETAHLTGPLLWEPTDAVLEPPPGDGPLVMVAPSTAHTGVAGMVETVLAGLDGMGVRVAVSMLDEPPADLPPWATAGLGRQDILLRQASVVIGGGGHGLLAKSLTAGVPVVTVPGGGDQWELANRAARQGSSLLVRPLTADAVREAVLRILGEPGFTAAAAVAATGSSGVADPVEVCHAVLATAR</sequence>
<dbReference type="SUPFAM" id="SSF53756">
    <property type="entry name" value="UDP-Glycosyltransferase/glycogen phosphorylase"/>
    <property type="match status" value="1"/>
</dbReference>
<dbReference type="PANTHER" id="PTHR48050:SF13">
    <property type="entry name" value="STEROL 3-BETA-GLUCOSYLTRANSFERASE UGT80A2"/>
    <property type="match status" value="1"/>
</dbReference>
<protein>
    <submittedName>
        <fullName evidence="3">Glycosyl transferases, related to UDP-glucuronosyltransferase</fullName>
    </submittedName>
</protein>